<evidence type="ECO:0000313" key="4">
    <source>
        <dbReference type="Proteomes" id="UP000007879"/>
    </source>
</evidence>
<dbReference type="OrthoDB" id="5854584at2759"/>
<keyword evidence="1" id="KW-0472">Membrane</keyword>
<keyword evidence="4" id="KW-1185">Reference proteome</keyword>
<gene>
    <name evidence="3" type="primary">105314006</name>
</gene>
<dbReference type="InParanoid" id="A0A1X7U304"/>
<dbReference type="AlphaFoldDB" id="A0A1X7U304"/>
<protein>
    <recommendedName>
        <fullName evidence="2">EamA domain-containing protein</fullName>
    </recommendedName>
</protein>
<dbReference type="EnsemblMetazoa" id="XM_020000873.1">
    <property type="protein sequence ID" value="XP_019856432.1"/>
    <property type="gene ID" value="LOC105314006"/>
</dbReference>
<accession>A0A1X7U304</accession>
<feature type="transmembrane region" description="Helical" evidence="1">
    <location>
        <begin position="56"/>
        <end position="76"/>
    </location>
</feature>
<dbReference type="Proteomes" id="UP000007879">
    <property type="component" value="Unassembled WGS sequence"/>
</dbReference>
<sequence length="142" mass="15453">MASLLEANSVLSGLLASLASVFSKIGLEEGNATLKLLLCLSNDKCTENQELLLKVLQLLCLMLVGVCNVIMFVLFARALQKHSSTAQATVTVSTCNFVFSSVFGWALFGEALNLMWWCGFSLIVLGFVLIIYGQNNNKNKVL</sequence>
<feature type="transmembrane region" description="Helical" evidence="1">
    <location>
        <begin position="114"/>
        <end position="132"/>
    </location>
</feature>
<dbReference type="Pfam" id="PF00892">
    <property type="entry name" value="EamA"/>
    <property type="match status" value="1"/>
</dbReference>
<feature type="domain" description="EamA" evidence="2">
    <location>
        <begin position="49"/>
        <end position="131"/>
    </location>
</feature>
<reference evidence="4" key="1">
    <citation type="journal article" date="2010" name="Nature">
        <title>The Amphimedon queenslandica genome and the evolution of animal complexity.</title>
        <authorList>
            <person name="Srivastava M."/>
            <person name="Simakov O."/>
            <person name="Chapman J."/>
            <person name="Fahey B."/>
            <person name="Gauthier M.E."/>
            <person name="Mitros T."/>
            <person name="Richards G.S."/>
            <person name="Conaco C."/>
            <person name="Dacre M."/>
            <person name="Hellsten U."/>
            <person name="Larroux C."/>
            <person name="Putnam N.H."/>
            <person name="Stanke M."/>
            <person name="Adamska M."/>
            <person name="Darling A."/>
            <person name="Degnan S.M."/>
            <person name="Oakley T.H."/>
            <person name="Plachetzki D.C."/>
            <person name="Zhai Y."/>
            <person name="Adamski M."/>
            <person name="Calcino A."/>
            <person name="Cummins S.F."/>
            <person name="Goodstein D.M."/>
            <person name="Harris C."/>
            <person name="Jackson D.J."/>
            <person name="Leys S.P."/>
            <person name="Shu S."/>
            <person name="Woodcroft B.J."/>
            <person name="Vervoort M."/>
            <person name="Kosik K.S."/>
            <person name="Manning G."/>
            <person name="Degnan B.M."/>
            <person name="Rokhsar D.S."/>
        </authorList>
    </citation>
    <scope>NUCLEOTIDE SEQUENCE [LARGE SCALE GENOMIC DNA]</scope>
</reference>
<dbReference type="InterPro" id="IPR037185">
    <property type="entry name" value="EmrE-like"/>
</dbReference>
<dbReference type="SUPFAM" id="SSF103481">
    <property type="entry name" value="Multidrug resistance efflux transporter EmrE"/>
    <property type="match status" value="1"/>
</dbReference>
<dbReference type="KEGG" id="aqu:105314006"/>
<dbReference type="GO" id="GO:0016020">
    <property type="term" value="C:membrane"/>
    <property type="evidence" value="ECO:0007669"/>
    <property type="project" value="InterPro"/>
</dbReference>
<reference evidence="3" key="2">
    <citation type="submission" date="2017-05" db="UniProtKB">
        <authorList>
            <consortium name="EnsemblMetazoa"/>
        </authorList>
    </citation>
    <scope>IDENTIFICATION</scope>
</reference>
<organism evidence="3">
    <name type="scientific">Amphimedon queenslandica</name>
    <name type="common">Sponge</name>
    <dbReference type="NCBI Taxonomy" id="400682"/>
    <lineage>
        <taxon>Eukaryota</taxon>
        <taxon>Metazoa</taxon>
        <taxon>Porifera</taxon>
        <taxon>Demospongiae</taxon>
        <taxon>Heteroscleromorpha</taxon>
        <taxon>Haplosclerida</taxon>
        <taxon>Niphatidae</taxon>
        <taxon>Amphimedon</taxon>
    </lineage>
</organism>
<evidence type="ECO:0000313" key="3">
    <source>
        <dbReference type="EnsemblMetazoa" id="Aqu2.1.21918_001"/>
    </source>
</evidence>
<keyword evidence="1" id="KW-0812">Transmembrane</keyword>
<dbReference type="EnsemblMetazoa" id="Aqu2.1.21918_001">
    <property type="protein sequence ID" value="Aqu2.1.21918_001"/>
    <property type="gene ID" value="Aqu2.1.21918"/>
</dbReference>
<dbReference type="PANTHER" id="PTHR31965:SF1">
    <property type="entry name" value="TRANSMEMBRANE PROTEIN 42"/>
    <property type="match status" value="1"/>
</dbReference>
<name>A0A1X7U304_AMPQE</name>
<dbReference type="InterPro" id="IPR039632">
    <property type="entry name" value="TMEM42"/>
</dbReference>
<evidence type="ECO:0000259" key="2">
    <source>
        <dbReference type="Pfam" id="PF00892"/>
    </source>
</evidence>
<proteinExistence type="predicted"/>
<dbReference type="PANTHER" id="PTHR31965">
    <property type="entry name" value="TRANSMEMBRANE PROTEIN 42"/>
    <property type="match status" value="1"/>
</dbReference>
<dbReference type="Gene3D" id="1.10.3730.20">
    <property type="match status" value="1"/>
</dbReference>
<evidence type="ECO:0000256" key="1">
    <source>
        <dbReference type="SAM" id="Phobius"/>
    </source>
</evidence>
<keyword evidence="1" id="KW-1133">Transmembrane helix</keyword>
<dbReference type="InterPro" id="IPR000620">
    <property type="entry name" value="EamA_dom"/>
</dbReference>
<feature type="transmembrane region" description="Helical" evidence="1">
    <location>
        <begin position="88"/>
        <end position="108"/>
    </location>
</feature>